<dbReference type="PANTHER" id="PTHR43393">
    <property type="entry name" value="CYTOKININ RIBOSIDE 5'-MONOPHOSPHATE PHOSPHORIBOHYDROLASE"/>
    <property type="match status" value="1"/>
</dbReference>
<dbReference type="InterPro" id="IPR052341">
    <property type="entry name" value="LOG_family_nucleotidases"/>
</dbReference>
<protein>
    <recommendedName>
        <fullName evidence="2">Cytokinin riboside 5'-monophosphate phosphoribohydrolase</fullName>
        <ecNumber evidence="2">3.2.2.n1</ecNumber>
    </recommendedName>
</protein>
<dbReference type="PANTHER" id="PTHR43393:SF3">
    <property type="entry name" value="LYSINE DECARBOXYLASE-LIKE PROTEIN"/>
    <property type="match status" value="1"/>
</dbReference>
<evidence type="ECO:0000256" key="1">
    <source>
        <dbReference type="ARBA" id="ARBA00000274"/>
    </source>
</evidence>
<dbReference type="EMBL" id="SHNP01000007">
    <property type="protein sequence ID" value="MCX2975265.1"/>
    <property type="molecule type" value="Genomic_DNA"/>
</dbReference>
<evidence type="ECO:0000313" key="4">
    <source>
        <dbReference type="Proteomes" id="UP001143307"/>
    </source>
</evidence>
<accession>A0ABT3SZ44</accession>
<dbReference type="EC" id="3.2.2.n1" evidence="2"/>
<evidence type="ECO:0000256" key="2">
    <source>
        <dbReference type="RuleBase" id="RU363015"/>
    </source>
</evidence>
<name>A0ABT3SZ44_9GAMM</name>
<proteinExistence type="inferred from homology"/>
<keyword evidence="2" id="KW-0378">Hydrolase</keyword>
<comment type="similarity">
    <text evidence="2">Belongs to the LOG family.</text>
</comment>
<dbReference type="RefSeq" id="WP_279253917.1">
    <property type="nucleotide sequence ID" value="NZ_SHNP01000007.1"/>
</dbReference>
<comment type="caution">
    <text evidence="3">The sequence shown here is derived from an EMBL/GenBank/DDBJ whole genome shotgun (WGS) entry which is preliminary data.</text>
</comment>
<evidence type="ECO:0000313" key="3">
    <source>
        <dbReference type="EMBL" id="MCX2975265.1"/>
    </source>
</evidence>
<keyword evidence="2" id="KW-0203">Cytokinin biosynthesis</keyword>
<dbReference type="InterPro" id="IPR031100">
    <property type="entry name" value="LOG_fam"/>
</dbReference>
<dbReference type="NCBIfam" id="TIGR00730">
    <property type="entry name" value="Rossman fold protein, TIGR00730 family"/>
    <property type="match status" value="1"/>
</dbReference>
<organism evidence="3 4">
    <name type="scientific">Candidatus Seongchinamella marina</name>
    <dbReference type="NCBI Taxonomy" id="2518990"/>
    <lineage>
        <taxon>Bacteria</taxon>
        <taxon>Pseudomonadati</taxon>
        <taxon>Pseudomonadota</taxon>
        <taxon>Gammaproteobacteria</taxon>
        <taxon>Cellvibrionales</taxon>
        <taxon>Halieaceae</taxon>
        <taxon>Seongchinamella</taxon>
    </lineage>
</organism>
<gene>
    <name evidence="3" type="ORF">EYC87_16920</name>
</gene>
<comment type="catalytic activity">
    <reaction evidence="1">
        <text>AMP + H2O = D-ribose 5-phosphate + adenine</text>
        <dbReference type="Rhea" id="RHEA:20129"/>
        <dbReference type="ChEBI" id="CHEBI:15377"/>
        <dbReference type="ChEBI" id="CHEBI:16708"/>
        <dbReference type="ChEBI" id="CHEBI:78346"/>
        <dbReference type="ChEBI" id="CHEBI:456215"/>
        <dbReference type="EC" id="3.2.2.4"/>
    </reaction>
</comment>
<dbReference type="InterPro" id="IPR005269">
    <property type="entry name" value="LOG"/>
</dbReference>
<dbReference type="Pfam" id="PF03641">
    <property type="entry name" value="Lysine_decarbox"/>
    <property type="match status" value="1"/>
</dbReference>
<dbReference type="Proteomes" id="UP001143307">
    <property type="component" value="Unassembled WGS sequence"/>
</dbReference>
<dbReference type="Gene3D" id="3.40.50.450">
    <property type="match status" value="1"/>
</dbReference>
<keyword evidence="4" id="KW-1185">Reference proteome</keyword>
<dbReference type="SUPFAM" id="SSF102405">
    <property type="entry name" value="MCP/YpsA-like"/>
    <property type="match status" value="1"/>
</dbReference>
<sequence>MKDKTGTQKLGLSQQEQQRLARIGDELREGIATLTDIGAAVSIFGSARSKPDAWEYVAAHDLARMLASEGITVVTGGGPGVMEAGNSGAKGQPGASVGLNIELPHEQLANPYLDIDLDFRYFFTRKFLLIRYAIGFAIFPGGFGTVDELFELLTLVQTGKLTRRPIVLVGREYWSGLYQWLLEQVQSKGFISDDDLDIVEIVDSAEEAAAILLECYRREHL</sequence>
<reference evidence="3" key="1">
    <citation type="submission" date="2019-02" db="EMBL/GenBank/DDBJ databases">
        <authorList>
            <person name="Li S.-H."/>
        </authorList>
    </citation>
    <scope>NUCLEOTIDE SEQUENCE</scope>
    <source>
        <strain evidence="3">IMCC8485</strain>
    </source>
</reference>